<dbReference type="RefSeq" id="WP_209602850.1">
    <property type="nucleotide sequence ID" value="NZ_JAGILA010000004.1"/>
</dbReference>
<feature type="transmembrane region" description="Helical" evidence="9">
    <location>
        <begin position="55"/>
        <end position="72"/>
    </location>
</feature>
<dbReference type="PANTHER" id="PTHR35011:SF2">
    <property type="entry name" value="2,3-DIKETO-L-GULONATE TRAP TRANSPORTER SMALL PERMEASE PROTEIN YIAM"/>
    <property type="match status" value="1"/>
</dbReference>
<feature type="transmembrane region" description="Helical" evidence="9">
    <location>
        <begin position="135"/>
        <end position="156"/>
    </location>
</feature>
<comment type="subunit">
    <text evidence="9">The complex comprises the extracytoplasmic solute receptor protein and the two transmembrane proteins.</text>
</comment>
<keyword evidence="7 9" id="KW-0472">Membrane</keyword>
<evidence type="ECO:0000256" key="9">
    <source>
        <dbReference type="RuleBase" id="RU369079"/>
    </source>
</evidence>
<dbReference type="Proteomes" id="UP000730739">
    <property type="component" value="Unassembled WGS sequence"/>
</dbReference>
<comment type="subcellular location">
    <subcellularLocation>
        <location evidence="1 9">Cell inner membrane</location>
        <topology evidence="1 9">Multi-pass membrane protein</topology>
    </subcellularLocation>
</comment>
<evidence type="ECO:0000256" key="2">
    <source>
        <dbReference type="ARBA" id="ARBA00022448"/>
    </source>
</evidence>
<dbReference type="InterPro" id="IPR055348">
    <property type="entry name" value="DctQ"/>
</dbReference>
<dbReference type="InterPro" id="IPR007387">
    <property type="entry name" value="TRAP_DctQ"/>
</dbReference>
<evidence type="ECO:0000259" key="10">
    <source>
        <dbReference type="Pfam" id="PF04290"/>
    </source>
</evidence>
<sequence>MSAVLNTIELVARVIVSFARFVVVASGIALTVVTTSNVVARYALSSGGFSFAQELPMLIFPWFVLAGIVLAAHRQGHMAVEWLYDKLAGRARYAAFAIAAAVSTISFLTLSYEAVLVAEIAGIERSPVLQLPNSLGYYSLAAGALLVGIVTIAAALRVLRFGWEYRVELNTGETPL</sequence>
<evidence type="ECO:0000256" key="1">
    <source>
        <dbReference type="ARBA" id="ARBA00004429"/>
    </source>
</evidence>
<evidence type="ECO:0000256" key="4">
    <source>
        <dbReference type="ARBA" id="ARBA00022519"/>
    </source>
</evidence>
<keyword evidence="6 9" id="KW-1133">Transmembrane helix</keyword>
<evidence type="ECO:0000256" key="3">
    <source>
        <dbReference type="ARBA" id="ARBA00022475"/>
    </source>
</evidence>
<name>A0ABS4R324_9HYPH</name>
<protein>
    <recommendedName>
        <fullName evidence="9">TRAP transporter small permease protein</fullName>
    </recommendedName>
</protein>
<accession>A0ABS4R324</accession>
<keyword evidence="4 9" id="KW-0997">Cell inner membrane</keyword>
<evidence type="ECO:0000256" key="8">
    <source>
        <dbReference type="ARBA" id="ARBA00038436"/>
    </source>
</evidence>
<evidence type="ECO:0000313" key="11">
    <source>
        <dbReference type="EMBL" id="MBP2237094.1"/>
    </source>
</evidence>
<dbReference type="PANTHER" id="PTHR35011">
    <property type="entry name" value="2,3-DIKETO-L-GULONATE TRAP TRANSPORTER SMALL PERMEASE PROTEIN YIAM"/>
    <property type="match status" value="1"/>
</dbReference>
<comment type="caution">
    <text evidence="11">The sequence shown here is derived from an EMBL/GenBank/DDBJ whole genome shotgun (WGS) entry which is preliminary data.</text>
</comment>
<feature type="transmembrane region" description="Helical" evidence="9">
    <location>
        <begin position="21"/>
        <end position="43"/>
    </location>
</feature>
<comment type="similarity">
    <text evidence="8 9">Belongs to the TRAP transporter small permease family.</text>
</comment>
<keyword evidence="3" id="KW-1003">Cell membrane</keyword>
<keyword evidence="2 9" id="KW-0813">Transport</keyword>
<evidence type="ECO:0000256" key="5">
    <source>
        <dbReference type="ARBA" id="ARBA00022692"/>
    </source>
</evidence>
<feature type="domain" description="Tripartite ATP-independent periplasmic transporters DctQ component" evidence="10">
    <location>
        <begin position="30"/>
        <end position="160"/>
    </location>
</feature>
<evidence type="ECO:0000313" key="12">
    <source>
        <dbReference type="Proteomes" id="UP000730739"/>
    </source>
</evidence>
<keyword evidence="5 9" id="KW-0812">Transmembrane</keyword>
<evidence type="ECO:0000256" key="6">
    <source>
        <dbReference type="ARBA" id="ARBA00022989"/>
    </source>
</evidence>
<gene>
    <name evidence="11" type="ORF">J2Z31_003608</name>
</gene>
<dbReference type="EMBL" id="JAGILA010000004">
    <property type="protein sequence ID" value="MBP2237094.1"/>
    <property type="molecule type" value="Genomic_DNA"/>
</dbReference>
<dbReference type="Pfam" id="PF04290">
    <property type="entry name" value="DctQ"/>
    <property type="match status" value="1"/>
</dbReference>
<organism evidence="11 12">
    <name type="scientific">Sinorhizobium kostiense</name>
    <dbReference type="NCBI Taxonomy" id="76747"/>
    <lineage>
        <taxon>Bacteria</taxon>
        <taxon>Pseudomonadati</taxon>
        <taxon>Pseudomonadota</taxon>
        <taxon>Alphaproteobacteria</taxon>
        <taxon>Hyphomicrobiales</taxon>
        <taxon>Rhizobiaceae</taxon>
        <taxon>Sinorhizobium/Ensifer group</taxon>
        <taxon>Sinorhizobium</taxon>
    </lineage>
</organism>
<proteinExistence type="inferred from homology"/>
<evidence type="ECO:0000256" key="7">
    <source>
        <dbReference type="ARBA" id="ARBA00023136"/>
    </source>
</evidence>
<comment type="function">
    <text evidence="9">Part of the tripartite ATP-independent periplasmic (TRAP) transport system.</text>
</comment>
<keyword evidence="12" id="KW-1185">Reference proteome</keyword>
<feature type="transmembrane region" description="Helical" evidence="9">
    <location>
        <begin position="93"/>
        <end position="115"/>
    </location>
</feature>
<reference evidence="11 12" key="1">
    <citation type="submission" date="2021-03" db="EMBL/GenBank/DDBJ databases">
        <title>Genomic Encyclopedia of Type Strains, Phase IV (KMG-IV): sequencing the most valuable type-strain genomes for metagenomic binning, comparative biology and taxonomic classification.</title>
        <authorList>
            <person name="Goeker M."/>
        </authorList>
    </citation>
    <scope>NUCLEOTIDE SEQUENCE [LARGE SCALE GENOMIC DNA]</scope>
    <source>
        <strain evidence="11 12">DSM 13372</strain>
    </source>
</reference>